<evidence type="ECO:0000313" key="11">
    <source>
        <dbReference type="Proteomes" id="UP000198847"/>
    </source>
</evidence>
<evidence type="ECO:0000259" key="9">
    <source>
        <dbReference type="PROSITE" id="PS50893"/>
    </source>
</evidence>
<keyword evidence="3" id="KW-0813">Transport</keyword>
<keyword evidence="5" id="KW-0547">Nucleotide-binding</keyword>
<dbReference type="InterPro" id="IPR003439">
    <property type="entry name" value="ABC_transporter-like_ATP-bd"/>
</dbReference>
<dbReference type="CDD" id="cd03225">
    <property type="entry name" value="ABC_cobalt_CbiO_domain1"/>
    <property type="match status" value="1"/>
</dbReference>
<keyword evidence="8" id="KW-0472">Membrane</keyword>
<keyword evidence="4" id="KW-1003">Cell membrane</keyword>
<feature type="domain" description="ABC transporter" evidence="9">
    <location>
        <begin position="6"/>
        <end position="245"/>
    </location>
</feature>
<dbReference type="SUPFAM" id="SSF52540">
    <property type="entry name" value="P-loop containing nucleoside triphosphate hydrolases"/>
    <property type="match status" value="1"/>
</dbReference>
<evidence type="ECO:0000256" key="6">
    <source>
        <dbReference type="ARBA" id="ARBA00022840"/>
    </source>
</evidence>
<proteinExistence type="inferred from homology"/>
<dbReference type="GO" id="GO:0042626">
    <property type="term" value="F:ATPase-coupled transmembrane transporter activity"/>
    <property type="evidence" value="ECO:0007669"/>
    <property type="project" value="TreeGrafter"/>
</dbReference>
<dbReference type="FunFam" id="3.40.50.300:FF:000224">
    <property type="entry name" value="Energy-coupling factor transporter ATP-binding protein EcfA"/>
    <property type="match status" value="1"/>
</dbReference>
<comment type="similarity">
    <text evidence="2">Belongs to the ABC transporter superfamily.</text>
</comment>
<keyword evidence="7" id="KW-1278">Translocase</keyword>
<dbReference type="Gene3D" id="3.40.50.300">
    <property type="entry name" value="P-loop containing nucleotide triphosphate hydrolases"/>
    <property type="match status" value="1"/>
</dbReference>
<evidence type="ECO:0000256" key="3">
    <source>
        <dbReference type="ARBA" id="ARBA00022448"/>
    </source>
</evidence>
<reference evidence="10 11" key="1">
    <citation type="submission" date="2016-10" db="EMBL/GenBank/DDBJ databases">
        <authorList>
            <person name="de Groot N.N."/>
        </authorList>
    </citation>
    <scope>NUCLEOTIDE SEQUENCE [LARGE SCALE GENOMIC DNA]</scope>
    <source>
        <strain evidence="10 11">DSM 13305</strain>
    </source>
</reference>
<dbReference type="STRING" id="112903.SAMN04490178_111111"/>
<evidence type="ECO:0000313" key="10">
    <source>
        <dbReference type="EMBL" id="SEP15136.1"/>
    </source>
</evidence>
<dbReference type="SMART" id="SM00382">
    <property type="entry name" value="AAA"/>
    <property type="match status" value="1"/>
</dbReference>
<evidence type="ECO:0000256" key="5">
    <source>
        <dbReference type="ARBA" id="ARBA00022741"/>
    </source>
</evidence>
<sequence>MLSPLFALNKLSYEYQPGKKALADVTLQIMPGEKVVLLGPNGCGKSTLQKLLSGLLFATGGSLQVFGREINERTMGDKAFAAVFRQRVGFVFQNSDVQMFCSSVLDEIMFGPLAMGMTASQARQRAAELMELIGIDGLAGRLPHHLSGGEKKKVMIAAILATNPEVLLFDEPTNGLDPRTQRWMIQLLQQLQRQGKTLITATHCLELVPELADRVIVINEQHRLAADGKAIDILRDKKLLLAANVIDERYHIHAHGTDAAVHIHQEER</sequence>
<dbReference type="InterPro" id="IPR017871">
    <property type="entry name" value="ABC_transporter-like_CS"/>
</dbReference>
<evidence type="ECO:0000256" key="7">
    <source>
        <dbReference type="ARBA" id="ARBA00022967"/>
    </source>
</evidence>
<dbReference type="PANTHER" id="PTHR43553:SF24">
    <property type="entry name" value="ENERGY-COUPLING FACTOR TRANSPORTER ATP-BINDING PROTEIN ECFA1"/>
    <property type="match status" value="1"/>
</dbReference>
<keyword evidence="6 10" id="KW-0067">ATP-binding</keyword>
<dbReference type="PANTHER" id="PTHR43553">
    <property type="entry name" value="HEAVY METAL TRANSPORTER"/>
    <property type="match status" value="1"/>
</dbReference>
<dbReference type="AlphaFoldDB" id="A0A1H8VI74"/>
<evidence type="ECO:0000256" key="4">
    <source>
        <dbReference type="ARBA" id="ARBA00022475"/>
    </source>
</evidence>
<dbReference type="EMBL" id="FODY01000011">
    <property type="protein sequence ID" value="SEP15136.1"/>
    <property type="molecule type" value="Genomic_DNA"/>
</dbReference>
<dbReference type="RefSeq" id="WP_218140650.1">
    <property type="nucleotide sequence ID" value="NZ_FODY01000011.1"/>
</dbReference>
<dbReference type="PROSITE" id="PS00211">
    <property type="entry name" value="ABC_TRANSPORTER_1"/>
    <property type="match status" value="1"/>
</dbReference>
<keyword evidence="11" id="KW-1185">Reference proteome</keyword>
<evidence type="ECO:0000256" key="8">
    <source>
        <dbReference type="ARBA" id="ARBA00023136"/>
    </source>
</evidence>
<dbReference type="GO" id="GO:0043190">
    <property type="term" value="C:ATP-binding cassette (ABC) transporter complex"/>
    <property type="evidence" value="ECO:0007669"/>
    <property type="project" value="TreeGrafter"/>
</dbReference>
<dbReference type="InterPro" id="IPR003593">
    <property type="entry name" value="AAA+_ATPase"/>
</dbReference>
<dbReference type="Proteomes" id="UP000198847">
    <property type="component" value="Unassembled WGS sequence"/>
</dbReference>
<dbReference type="GO" id="GO:0005524">
    <property type="term" value="F:ATP binding"/>
    <property type="evidence" value="ECO:0007669"/>
    <property type="project" value="UniProtKB-KW"/>
</dbReference>
<organism evidence="10 11">
    <name type="scientific">Propionispora vibrioides</name>
    <dbReference type="NCBI Taxonomy" id="112903"/>
    <lineage>
        <taxon>Bacteria</taxon>
        <taxon>Bacillati</taxon>
        <taxon>Bacillota</taxon>
        <taxon>Negativicutes</taxon>
        <taxon>Selenomonadales</taxon>
        <taxon>Sporomusaceae</taxon>
        <taxon>Propionispora</taxon>
    </lineage>
</organism>
<dbReference type="InterPro" id="IPR050095">
    <property type="entry name" value="ECF_ABC_transporter_ATP-bd"/>
</dbReference>
<dbReference type="PROSITE" id="PS50893">
    <property type="entry name" value="ABC_TRANSPORTER_2"/>
    <property type="match status" value="1"/>
</dbReference>
<accession>A0A1H8VI74</accession>
<gene>
    <name evidence="10" type="ORF">SAMN04490178_111111</name>
</gene>
<dbReference type="InterPro" id="IPR015856">
    <property type="entry name" value="ABC_transpr_CbiO/EcfA_su"/>
</dbReference>
<evidence type="ECO:0000256" key="1">
    <source>
        <dbReference type="ARBA" id="ARBA00004202"/>
    </source>
</evidence>
<protein>
    <submittedName>
        <fullName evidence="10">Cobalt/nickel transport system ATP-binding protein</fullName>
    </submittedName>
</protein>
<comment type="subcellular location">
    <subcellularLocation>
        <location evidence="1">Cell membrane</location>
        <topology evidence="1">Peripheral membrane protein</topology>
    </subcellularLocation>
</comment>
<name>A0A1H8VI74_9FIRM</name>
<dbReference type="InterPro" id="IPR027417">
    <property type="entry name" value="P-loop_NTPase"/>
</dbReference>
<evidence type="ECO:0000256" key="2">
    <source>
        <dbReference type="ARBA" id="ARBA00005417"/>
    </source>
</evidence>
<dbReference type="GO" id="GO:0016887">
    <property type="term" value="F:ATP hydrolysis activity"/>
    <property type="evidence" value="ECO:0007669"/>
    <property type="project" value="InterPro"/>
</dbReference>
<dbReference type="Pfam" id="PF00005">
    <property type="entry name" value="ABC_tran"/>
    <property type="match status" value="1"/>
</dbReference>